<dbReference type="PANTHER" id="PTHR43630:SF2">
    <property type="entry name" value="GLYCOSYLTRANSFERASE"/>
    <property type="match status" value="1"/>
</dbReference>
<dbReference type="PROSITE" id="PS50005">
    <property type="entry name" value="TPR"/>
    <property type="match status" value="1"/>
</dbReference>
<dbReference type="GO" id="GO:0016740">
    <property type="term" value="F:transferase activity"/>
    <property type="evidence" value="ECO:0007669"/>
    <property type="project" value="UniProtKB-KW"/>
</dbReference>
<dbReference type="PANTHER" id="PTHR43630">
    <property type="entry name" value="POLY-BETA-1,6-N-ACETYL-D-GLUCOSAMINE SYNTHASE"/>
    <property type="match status" value="1"/>
</dbReference>
<dbReference type="CDD" id="cd02511">
    <property type="entry name" value="Beta4Glucosyltransferase"/>
    <property type="match status" value="1"/>
</dbReference>
<evidence type="ECO:0000313" key="4">
    <source>
        <dbReference type="Proteomes" id="UP000033052"/>
    </source>
</evidence>
<sequence>MKLSIAMIVKNEEKNLERTLIPLKKLQDYIDAEIIIVDTGSTDNSVDIAKKYTDKIYFHKWNSDFGSMRNLSIRYCTGDWILIVDADEELYDIEELANLINSKILKKYYSAFIKIVDFSQSIQNSVSSGAISPLLRLFKKNTVKYEGIIHEQPICSEPTLDSQIRFIHYGYDNNNYELMEHKFQRNIKLLFKELDEKPNSIYVYFQIATSYLMHKDLQKALKYIEIAYKKASKKGLCNYIYVIDKYCLILYTLKSYDTLIYKAKEGIKYCDKFIDFYFYLGEAYNNLNQYDKAIQPYEMYLDLYKNRNKNDILAEFSISIFTIEYKNAVIYHLGLCYYQNKFYEKALSLILTIDDNNFMHDKITIICKIIEDGGLWNKFYILNNFIDIHNYDEILIFLHNNVFMENLIMINSQEIDGFLKEMLDIVIYFKNNGNINYKHLEKIKRIISRNKKLYSIYVYYVLKFDINEFDFFINYGKKELKNILSKLIFTYYDFGSYLENKLNNFKEYNTISVIKHNIIMEALLNSRKLQIDKRRILFLDFLADKFYSIVKLYKFEYICDNKWILPPKERFIIELKEAISYKYIDSIRYIKKIKDILNIDKSYVDYIKLLIEENEEFISNNKIKAFMPELVKNIEELINTKKYQEAYNNIEEALSLVKFDFDLMVLKYKLLVNFNYEKEAMQCLREIILYGDIERVTKLINNL</sequence>
<dbReference type="AlphaFoldDB" id="A0A7U4LNX7"/>
<dbReference type="SUPFAM" id="SSF48452">
    <property type="entry name" value="TPR-like"/>
    <property type="match status" value="1"/>
</dbReference>
<evidence type="ECO:0000313" key="3">
    <source>
        <dbReference type="EMBL" id="AKC63523.1"/>
    </source>
</evidence>
<dbReference type="GeneID" id="92939442"/>
<dbReference type="SUPFAM" id="SSF53448">
    <property type="entry name" value="Nucleotide-diphospho-sugar transferases"/>
    <property type="match status" value="1"/>
</dbReference>
<dbReference type="KEGG" id="cld:CLSPO_c28030"/>
<dbReference type="Gene3D" id="3.90.550.10">
    <property type="entry name" value="Spore Coat Polysaccharide Biosynthesis Protein SpsA, Chain A"/>
    <property type="match status" value="1"/>
</dbReference>
<dbReference type="InterPro" id="IPR019734">
    <property type="entry name" value="TPR_rpt"/>
</dbReference>
<feature type="domain" description="Glycosyltransferase 2-like" evidence="2">
    <location>
        <begin position="4"/>
        <end position="101"/>
    </location>
</feature>
<accession>A0A7U4LNX7</accession>
<dbReference type="Gene3D" id="1.25.40.10">
    <property type="entry name" value="Tetratricopeptide repeat domain"/>
    <property type="match status" value="1"/>
</dbReference>
<proteinExistence type="predicted"/>
<keyword evidence="3" id="KW-0808">Transferase</keyword>
<organism evidence="3 4">
    <name type="scientific">Clostridium sporogenes</name>
    <dbReference type="NCBI Taxonomy" id="1509"/>
    <lineage>
        <taxon>Bacteria</taxon>
        <taxon>Bacillati</taxon>
        <taxon>Bacillota</taxon>
        <taxon>Clostridia</taxon>
        <taxon>Eubacteriales</taxon>
        <taxon>Clostridiaceae</taxon>
        <taxon>Clostridium</taxon>
    </lineage>
</organism>
<dbReference type="SMART" id="SM00028">
    <property type="entry name" value="TPR"/>
    <property type="match status" value="2"/>
</dbReference>
<dbReference type="InterPro" id="IPR011990">
    <property type="entry name" value="TPR-like_helical_dom_sf"/>
</dbReference>
<evidence type="ECO:0000256" key="1">
    <source>
        <dbReference type="PROSITE-ProRule" id="PRU00339"/>
    </source>
</evidence>
<reference evidence="3 4" key="1">
    <citation type="journal article" date="2015" name="PLoS ONE">
        <title>A universal mariner transposon system for forward genetic studies in the genus clostridium.</title>
        <authorList>
            <person name="Zhang Y."/>
            <person name="Grosse-Honebrink A."/>
            <person name="Minton N.P."/>
        </authorList>
    </citation>
    <scope>NUCLEOTIDE SEQUENCE [LARGE SCALE GENOMIC DNA]</scope>
    <source>
        <strain evidence="3 4">NCIMB 10696</strain>
    </source>
</reference>
<dbReference type="InterPro" id="IPR029044">
    <property type="entry name" value="Nucleotide-diphossugar_trans"/>
</dbReference>
<dbReference type="Pfam" id="PF00535">
    <property type="entry name" value="Glycos_transf_2"/>
    <property type="match status" value="1"/>
</dbReference>
<gene>
    <name evidence="3" type="ORF">CLSPO_c28030</name>
</gene>
<dbReference type="RefSeq" id="WP_033060727.1">
    <property type="nucleotide sequence ID" value="NZ_CP009225.1"/>
</dbReference>
<name>A0A7U4LNX7_CLOSG</name>
<protein>
    <submittedName>
        <fullName evidence="3">Glycosyltransferase</fullName>
    </submittedName>
</protein>
<evidence type="ECO:0000259" key="2">
    <source>
        <dbReference type="Pfam" id="PF00535"/>
    </source>
</evidence>
<dbReference type="InterPro" id="IPR001173">
    <property type="entry name" value="Glyco_trans_2-like"/>
</dbReference>
<keyword evidence="1" id="KW-0802">TPR repeat</keyword>
<feature type="repeat" description="TPR" evidence="1">
    <location>
        <begin position="274"/>
        <end position="307"/>
    </location>
</feature>
<dbReference type="EMBL" id="CP009225">
    <property type="protein sequence ID" value="AKC63523.1"/>
    <property type="molecule type" value="Genomic_DNA"/>
</dbReference>
<dbReference type="Proteomes" id="UP000033052">
    <property type="component" value="Chromosome"/>
</dbReference>